<dbReference type="EMBL" id="CAWUPB010000994">
    <property type="protein sequence ID" value="CAK7336569.1"/>
    <property type="molecule type" value="Genomic_DNA"/>
</dbReference>
<dbReference type="Pfam" id="PF13561">
    <property type="entry name" value="adh_short_C2"/>
    <property type="match status" value="1"/>
</dbReference>
<comment type="caution">
    <text evidence="2">The sequence shown here is derived from an EMBL/GenBank/DDBJ whole genome shotgun (WGS) entry which is preliminary data.</text>
</comment>
<dbReference type="GO" id="GO:0005829">
    <property type="term" value="C:cytosol"/>
    <property type="evidence" value="ECO:0007669"/>
    <property type="project" value="TreeGrafter"/>
</dbReference>
<dbReference type="Gene3D" id="3.40.50.720">
    <property type="entry name" value="NAD(P)-binding Rossmann-like Domain"/>
    <property type="match status" value="1"/>
</dbReference>
<dbReference type="PANTHER" id="PTHR42820:SF1">
    <property type="entry name" value="SHORT-CHAIN DEHYDROGENASE_REDUCTASE FAMILY PROTEIN"/>
    <property type="match status" value="1"/>
</dbReference>
<evidence type="ECO:0000313" key="3">
    <source>
        <dbReference type="Proteomes" id="UP001314170"/>
    </source>
</evidence>
<dbReference type="GO" id="GO:0010301">
    <property type="term" value="F:xanthoxin dehydrogenase (NAD+) activity"/>
    <property type="evidence" value="ECO:0007669"/>
    <property type="project" value="TreeGrafter"/>
</dbReference>
<keyword evidence="3" id="KW-1185">Reference proteome</keyword>
<organism evidence="2 3">
    <name type="scientific">Dovyalis caffra</name>
    <dbReference type="NCBI Taxonomy" id="77055"/>
    <lineage>
        <taxon>Eukaryota</taxon>
        <taxon>Viridiplantae</taxon>
        <taxon>Streptophyta</taxon>
        <taxon>Embryophyta</taxon>
        <taxon>Tracheophyta</taxon>
        <taxon>Spermatophyta</taxon>
        <taxon>Magnoliopsida</taxon>
        <taxon>eudicotyledons</taxon>
        <taxon>Gunneridae</taxon>
        <taxon>Pentapetalae</taxon>
        <taxon>rosids</taxon>
        <taxon>fabids</taxon>
        <taxon>Malpighiales</taxon>
        <taxon>Salicaceae</taxon>
        <taxon>Flacourtieae</taxon>
        <taxon>Dovyalis</taxon>
    </lineage>
</organism>
<evidence type="ECO:0000313" key="2">
    <source>
        <dbReference type="EMBL" id="CAK7336569.1"/>
    </source>
</evidence>
<dbReference type="PROSITE" id="PS00061">
    <property type="entry name" value="ADH_SHORT"/>
    <property type="match status" value="1"/>
</dbReference>
<gene>
    <name evidence="2" type="ORF">DCAF_LOCUS11578</name>
</gene>
<sequence>MHHLPHTNTKLPGYGNHHPYWLIPFSSKVEQQVLERASPVFSTNTVQKLICIVGLQDKLGKNVCEALGGEPNTYYFHCDVSIEDDVRRAVDFTVDKFGTLDIMVNNAGLGGSPYPDIRNADLSDFEKVFEVNVKGVFLGMKHAARVMIPLKKGSIVSLCSVAGVMGGIGTHAYTGSKHAVLGLTRNVAAELGKYGIRTCKLCFSLSSSNKHAYGSMHEDGKTEDAYVGFRSFFGRNSNLQGVELSVDYVSNAVLFLASDEAEYVSADNLM</sequence>
<evidence type="ECO:0000256" key="1">
    <source>
        <dbReference type="ARBA" id="ARBA00006484"/>
    </source>
</evidence>
<proteinExistence type="inferred from homology"/>
<dbReference type="AlphaFoldDB" id="A0AAV1RIL8"/>
<dbReference type="GO" id="GO:0009688">
    <property type="term" value="P:abscisic acid biosynthetic process"/>
    <property type="evidence" value="ECO:0007669"/>
    <property type="project" value="TreeGrafter"/>
</dbReference>
<accession>A0AAV1RIL8</accession>
<dbReference type="InterPro" id="IPR020904">
    <property type="entry name" value="Sc_DH/Rdtase_CS"/>
</dbReference>
<reference evidence="2 3" key="1">
    <citation type="submission" date="2024-01" db="EMBL/GenBank/DDBJ databases">
        <authorList>
            <person name="Waweru B."/>
        </authorList>
    </citation>
    <scope>NUCLEOTIDE SEQUENCE [LARGE SCALE GENOMIC DNA]</scope>
</reference>
<dbReference type="InterPro" id="IPR036291">
    <property type="entry name" value="NAD(P)-bd_dom_sf"/>
</dbReference>
<name>A0AAV1RIL8_9ROSI</name>
<feature type="non-terminal residue" evidence="2">
    <location>
        <position position="270"/>
    </location>
</feature>
<dbReference type="PANTHER" id="PTHR42820">
    <property type="entry name" value="SHORT-CHAIN DEHYDROGENASE REDUCTASE"/>
    <property type="match status" value="1"/>
</dbReference>
<protein>
    <submittedName>
        <fullName evidence="2">Uncharacterized protein</fullName>
    </submittedName>
</protein>
<dbReference type="PRINTS" id="PR00080">
    <property type="entry name" value="SDRFAMILY"/>
</dbReference>
<dbReference type="SUPFAM" id="SSF51735">
    <property type="entry name" value="NAD(P)-binding Rossmann-fold domains"/>
    <property type="match status" value="1"/>
</dbReference>
<comment type="similarity">
    <text evidence="1">Belongs to the short-chain dehydrogenases/reductases (SDR) family.</text>
</comment>
<dbReference type="Proteomes" id="UP001314170">
    <property type="component" value="Unassembled WGS sequence"/>
</dbReference>
<dbReference type="InterPro" id="IPR002347">
    <property type="entry name" value="SDR_fam"/>
</dbReference>
<dbReference type="PRINTS" id="PR00081">
    <property type="entry name" value="GDHRDH"/>
</dbReference>